<dbReference type="AlphaFoldDB" id="A0A9X2HI32"/>
<evidence type="ECO:0000313" key="3">
    <source>
        <dbReference type="Proteomes" id="UP001139502"/>
    </source>
</evidence>
<dbReference type="EMBL" id="JANAFB010000018">
    <property type="protein sequence ID" value="MCP3426106.1"/>
    <property type="molecule type" value="Genomic_DNA"/>
</dbReference>
<evidence type="ECO:0000313" key="2">
    <source>
        <dbReference type="EMBL" id="MCP3426106.1"/>
    </source>
</evidence>
<dbReference type="InterPro" id="IPR008407">
    <property type="entry name" value="Brnchd-chn_aa_trnsp_AzlD"/>
</dbReference>
<name>A0A9X2HI32_9MICC</name>
<dbReference type="PIRSF" id="PIRSF003203">
    <property type="entry name" value="AzlD"/>
    <property type="match status" value="1"/>
</dbReference>
<reference evidence="2" key="1">
    <citation type="submission" date="2022-06" db="EMBL/GenBank/DDBJ databases">
        <title>Rothia sp. isolated from sandalwood seedling.</title>
        <authorList>
            <person name="Tuikhar N."/>
            <person name="Kirdat K."/>
            <person name="Thorat V."/>
            <person name="Swetha P."/>
            <person name="Padma S."/>
            <person name="Sundararaj R."/>
            <person name="Yadav A."/>
        </authorList>
    </citation>
    <scope>NUCLEOTIDE SEQUENCE</scope>
    <source>
        <strain evidence="2">AR01</strain>
    </source>
</reference>
<proteinExistence type="predicted"/>
<dbReference type="RefSeq" id="WP_254166614.1">
    <property type="nucleotide sequence ID" value="NZ_JANAFB010000018.1"/>
</dbReference>
<accession>A0A9X2HI32</accession>
<evidence type="ECO:0000256" key="1">
    <source>
        <dbReference type="SAM" id="Phobius"/>
    </source>
</evidence>
<keyword evidence="3" id="KW-1185">Reference proteome</keyword>
<keyword evidence="1" id="KW-1133">Transmembrane helix</keyword>
<gene>
    <name evidence="2" type="ORF">NBM05_08835</name>
</gene>
<comment type="caution">
    <text evidence="2">The sequence shown here is derived from an EMBL/GenBank/DDBJ whole genome shotgun (WGS) entry which is preliminary data.</text>
</comment>
<keyword evidence="1" id="KW-0812">Transmembrane</keyword>
<feature type="transmembrane region" description="Helical" evidence="1">
    <location>
        <begin position="89"/>
        <end position="107"/>
    </location>
</feature>
<feature type="transmembrane region" description="Helical" evidence="1">
    <location>
        <begin position="6"/>
        <end position="29"/>
    </location>
</feature>
<protein>
    <submittedName>
        <fullName evidence="2">AzlD domain-containing protein</fullName>
    </submittedName>
</protein>
<dbReference type="Proteomes" id="UP001139502">
    <property type="component" value="Unassembled WGS sequence"/>
</dbReference>
<sequence>MPSPGYIVAVIAIAVGITFVLRLTPFLAAPKLRDSAAMTAVSRWMPLGIVVILAVYGLSTIDFSAPGHGVPALSGAAATVLVHVWRRNAVLSIVAGTAVCLVLANLVF</sequence>
<feature type="transmembrane region" description="Helical" evidence="1">
    <location>
        <begin position="41"/>
        <end position="59"/>
    </location>
</feature>
<dbReference type="Pfam" id="PF05437">
    <property type="entry name" value="AzlD"/>
    <property type="match status" value="1"/>
</dbReference>
<keyword evidence="1" id="KW-0472">Membrane</keyword>
<organism evidence="2 3">
    <name type="scientific">Rothia santali</name>
    <dbReference type="NCBI Taxonomy" id="2949643"/>
    <lineage>
        <taxon>Bacteria</taxon>
        <taxon>Bacillati</taxon>
        <taxon>Actinomycetota</taxon>
        <taxon>Actinomycetes</taxon>
        <taxon>Micrococcales</taxon>
        <taxon>Micrococcaceae</taxon>
        <taxon>Rothia</taxon>
    </lineage>
</organism>